<dbReference type="AlphaFoldDB" id="A0A1Y3PX95"/>
<evidence type="ECO:0000259" key="6">
    <source>
        <dbReference type="Pfam" id="PF13193"/>
    </source>
</evidence>
<dbReference type="Gene3D" id="3.30.300.30">
    <property type="match status" value="1"/>
</dbReference>
<comment type="caution">
    <text evidence="7">The sequence shown here is derived from an EMBL/GenBank/DDBJ whole genome shotgun (WGS) entry which is preliminary data.</text>
</comment>
<dbReference type="GO" id="GO:0006633">
    <property type="term" value="P:fatty acid biosynthetic process"/>
    <property type="evidence" value="ECO:0007669"/>
    <property type="project" value="TreeGrafter"/>
</dbReference>
<comment type="similarity">
    <text evidence="1">Belongs to the ATP-dependent AMP-binding enzyme family.</text>
</comment>
<gene>
    <name evidence="7" type="ORF">BAA01_07365</name>
</gene>
<name>A0A1Y3PX95_9BACI</name>
<evidence type="ECO:0000313" key="7">
    <source>
        <dbReference type="EMBL" id="OUM90787.1"/>
    </source>
</evidence>
<keyword evidence="4" id="KW-0067">ATP-binding</keyword>
<dbReference type="EMBL" id="LZRT01000010">
    <property type="protein sequence ID" value="OUM90787.1"/>
    <property type="molecule type" value="Genomic_DNA"/>
</dbReference>
<proteinExistence type="inferred from homology"/>
<dbReference type="FunFam" id="3.30.300.30:FF:000005">
    <property type="entry name" value="Acyl-coenzyme A synthetase ACSM5, mitochondrial"/>
    <property type="match status" value="1"/>
</dbReference>
<reference evidence="8" key="1">
    <citation type="submission" date="2016-06" db="EMBL/GenBank/DDBJ databases">
        <authorList>
            <person name="Nascimento L."/>
            <person name="Pereira R.V."/>
            <person name="Martins L.F."/>
            <person name="Quaggio R.B."/>
            <person name="Silva A.M."/>
            <person name="Setubal J.C."/>
        </authorList>
    </citation>
    <scope>NUCLEOTIDE SEQUENCE [LARGE SCALE GENOMIC DNA]</scope>
</reference>
<dbReference type="Gene3D" id="3.40.50.12780">
    <property type="entry name" value="N-terminal domain of ligase-like"/>
    <property type="match status" value="1"/>
</dbReference>
<organism evidence="7 8">
    <name type="scientific">Bacillus thermozeamaize</name>
    <dbReference type="NCBI Taxonomy" id="230954"/>
    <lineage>
        <taxon>Bacteria</taxon>
        <taxon>Bacillati</taxon>
        <taxon>Bacillota</taxon>
        <taxon>Bacilli</taxon>
        <taxon>Bacillales</taxon>
        <taxon>Bacillaceae</taxon>
        <taxon>Bacillus</taxon>
    </lineage>
</organism>
<dbReference type="GO" id="GO:0004321">
    <property type="term" value="F:fatty-acyl-CoA synthase activity"/>
    <property type="evidence" value="ECO:0007669"/>
    <property type="project" value="TreeGrafter"/>
</dbReference>
<dbReference type="PANTHER" id="PTHR43605">
    <property type="entry name" value="ACYL-COENZYME A SYNTHETASE"/>
    <property type="match status" value="1"/>
</dbReference>
<dbReference type="Proteomes" id="UP000196475">
    <property type="component" value="Unassembled WGS sequence"/>
</dbReference>
<dbReference type="Pfam" id="PF00501">
    <property type="entry name" value="AMP-binding"/>
    <property type="match status" value="1"/>
</dbReference>
<dbReference type="SUPFAM" id="SSF56801">
    <property type="entry name" value="Acetyl-CoA synthetase-like"/>
    <property type="match status" value="1"/>
</dbReference>
<keyword evidence="3" id="KW-0547">Nucleotide-binding</keyword>
<evidence type="ECO:0000256" key="3">
    <source>
        <dbReference type="ARBA" id="ARBA00022741"/>
    </source>
</evidence>
<dbReference type="GO" id="GO:0005524">
    <property type="term" value="F:ATP binding"/>
    <property type="evidence" value="ECO:0007669"/>
    <property type="project" value="UniProtKB-KW"/>
</dbReference>
<dbReference type="GO" id="GO:0015645">
    <property type="term" value="F:fatty acid ligase activity"/>
    <property type="evidence" value="ECO:0007669"/>
    <property type="project" value="TreeGrafter"/>
</dbReference>
<accession>A0A1Y3PX95</accession>
<evidence type="ECO:0000256" key="2">
    <source>
        <dbReference type="ARBA" id="ARBA00022598"/>
    </source>
</evidence>
<sequence length="551" mass="62121">MDYRSLAESFSWDSVRPFFDWDWNEKLNMAHECCDRWANDPHRIAVYWEDQTGKQEVWTFRQLKEHSDRMANAFRSLGVKKGDRVAALLGKDMELIMTALATWKLGAIYVPLFTAFGPEAIRHRLTNAECKILVTNEEQVRKLEGLDIPAQLILTNDANGIGLSFWELLHSAPPDFEIEQTKMDDPCVIQYTSGTTGLPKGAVAAHKGLITAYPYMKFAIGLEPDDIFLGGADPGWAYGLFACIFYPLSFGVTIVVYKGPFDAEKYYQLMEKYKVTNFTYAPTAYRMMMAGGPELAKKYRFYVRKFSSAGEPLNAEVVRFFKEHFGREVYDHYGATEAGMIVNNFNATDMIIKPGSMGLPTPGFHVALLDPEGRPVPDGEVGEIAVDTSGFASGFLGYWKDPDKTAEKMRGKWLLTGDLAYRDEDGYFWFRGRSDDIISSAGYRIGPFEVESCLLEHPAVAEAAVIGKPDEEKGEIVKAYVILHPQYAPSDELADELSQFVKSRLSRHQYPREIEFATELPKTPSGKYPEGKGTEQSRVTRYATVSNLFNF</sequence>
<evidence type="ECO:0000256" key="1">
    <source>
        <dbReference type="ARBA" id="ARBA00006432"/>
    </source>
</evidence>
<evidence type="ECO:0000259" key="5">
    <source>
        <dbReference type="Pfam" id="PF00501"/>
    </source>
</evidence>
<dbReference type="Pfam" id="PF13193">
    <property type="entry name" value="AMP-binding_C"/>
    <property type="match status" value="1"/>
</dbReference>
<dbReference type="InterPro" id="IPR051087">
    <property type="entry name" value="Mitochondrial_ACSM"/>
</dbReference>
<dbReference type="InterPro" id="IPR000873">
    <property type="entry name" value="AMP-dep_synth/lig_dom"/>
</dbReference>
<dbReference type="PANTHER" id="PTHR43605:SF10">
    <property type="entry name" value="ACYL-COA SYNTHETASE MEDIUM CHAIN FAMILY MEMBER 3"/>
    <property type="match status" value="1"/>
</dbReference>
<dbReference type="GO" id="GO:0006637">
    <property type="term" value="P:acyl-CoA metabolic process"/>
    <property type="evidence" value="ECO:0007669"/>
    <property type="project" value="TreeGrafter"/>
</dbReference>
<dbReference type="InterPro" id="IPR042099">
    <property type="entry name" value="ANL_N_sf"/>
</dbReference>
<protein>
    <submittedName>
        <fullName evidence="7">Acetate--CoA ligase</fullName>
    </submittedName>
</protein>
<feature type="domain" description="AMP-dependent synthetase/ligase" evidence="5">
    <location>
        <begin position="37"/>
        <end position="395"/>
    </location>
</feature>
<dbReference type="GO" id="GO:0016405">
    <property type="term" value="F:CoA-ligase activity"/>
    <property type="evidence" value="ECO:0007669"/>
    <property type="project" value="UniProtKB-ARBA"/>
</dbReference>
<keyword evidence="2 7" id="KW-0436">Ligase</keyword>
<evidence type="ECO:0000256" key="4">
    <source>
        <dbReference type="ARBA" id="ARBA00022840"/>
    </source>
</evidence>
<dbReference type="InterPro" id="IPR020845">
    <property type="entry name" value="AMP-binding_CS"/>
</dbReference>
<feature type="domain" description="AMP-binding enzyme C-terminal" evidence="6">
    <location>
        <begin position="449"/>
        <end position="527"/>
    </location>
</feature>
<dbReference type="PROSITE" id="PS00455">
    <property type="entry name" value="AMP_BINDING"/>
    <property type="match status" value="1"/>
</dbReference>
<dbReference type="InterPro" id="IPR025110">
    <property type="entry name" value="AMP-bd_C"/>
</dbReference>
<evidence type="ECO:0000313" key="8">
    <source>
        <dbReference type="Proteomes" id="UP000196475"/>
    </source>
</evidence>
<dbReference type="InterPro" id="IPR045851">
    <property type="entry name" value="AMP-bd_C_sf"/>
</dbReference>